<feature type="region of interest" description="Disordered" evidence="11">
    <location>
        <begin position="29"/>
        <end position="94"/>
    </location>
</feature>
<dbReference type="GO" id="GO:0070475">
    <property type="term" value="P:rRNA base methylation"/>
    <property type="evidence" value="ECO:0007669"/>
    <property type="project" value="InterPro"/>
</dbReference>
<comment type="caution">
    <text evidence="12">The sequence shown here is derived from an EMBL/GenBank/DDBJ whole genome shotgun (WGS) entry which is preliminary data.</text>
</comment>
<dbReference type="AlphaFoldDB" id="A0A9P5X2N6"/>
<evidence type="ECO:0000256" key="10">
    <source>
        <dbReference type="ARBA" id="ARBA00023242"/>
    </source>
</evidence>
<dbReference type="GO" id="GO:0032040">
    <property type="term" value="C:small-subunit processome"/>
    <property type="evidence" value="ECO:0007669"/>
    <property type="project" value="TreeGrafter"/>
</dbReference>
<evidence type="ECO:0000256" key="7">
    <source>
        <dbReference type="ARBA" id="ARBA00022691"/>
    </source>
</evidence>
<name>A0A9P5X2N6_9AGAR</name>
<dbReference type="Proteomes" id="UP000807342">
    <property type="component" value="Unassembled WGS sequence"/>
</dbReference>
<dbReference type="PANTHER" id="PTHR12636:SF5">
    <property type="entry name" value="RIBOSOMAL RNA SMALL SUBUNIT METHYLTRANSFERASE NEP1"/>
    <property type="match status" value="1"/>
</dbReference>
<keyword evidence="5" id="KW-0489">Methyltransferase</keyword>
<evidence type="ECO:0000256" key="9">
    <source>
        <dbReference type="ARBA" id="ARBA00022884"/>
    </source>
</evidence>
<dbReference type="EMBL" id="MU151444">
    <property type="protein sequence ID" value="KAF9443688.1"/>
    <property type="molecule type" value="Genomic_DNA"/>
</dbReference>
<evidence type="ECO:0000256" key="8">
    <source>
        <dbReference type="ARBA" id="ARBA00022730"/>
    </source>
</evidence>
<dbReference type="Gene3D" id="3.40.1280.10">
    <property type="match status" value="1"/>
</dbReference>
<dbReference type="InterPro" id="IPR005304">
    <property type="entry name" value="Rbsml_bgen_MeTrfase_EMG1/NEP1"/>
</dbReference>
<protein>
    <submittedName>
        <fullName evidence="12">Nep1-domain-containing protein</fullName>
    </submittedName>
</protein>
<keyword evidence="10" id="KW-0539">Nucleus</keyword>
<sequence length="409" mass="44386">MQSTVVPTRRRRSLENGDVASLLARSALKTLNGSIDPPPRPKSSPGERPARRRRQKSPINSGDEQYPDVVAETSEGEDGMNIEEIGGNGTSVGISIDHENVTKSDFKKNLDLASSTTATEKPEVDVSTLILRNPRPTRPLPASKVRRMAPGSTPSSINNPHNPVAPVANPSMLPVQAQVARGGAAATQRRLYVILEQACLEAYRISGGGSKGRNGREGEVKYTLLNCDDHQGILAKTGRDIADARPDITHQCLLTLLDSPLNKAGLLQVYIHTAKGVLIEVNPHVRIPRTFKRFSGLMVQLLHKLYIRGVNGPEKLLKVIKNPITDHLPPNTTKITLSGDAPTKRLSKYLPTLPPTHNVAVFVGAMARGKDDFADAYVDEKISISDYPLSASVACGKFCCALEELWDIV</sequence>
<organism evidence="12 13">
    <name type="scientific">Macrolepiota fuliginosa MF-IS2</name>
    <dbReference type="NCBI Taxonomy" id="1400762"/>
    <lineage>
        <taxon>Eukaryota</taxon>
        <taxon>Fungi</taxon>
        <taxon>Dikarya</taxon>
        <taxon>Basidiomycota</taxon>
        <taxon>Agaricomycotina</taxon>
        <taxon>Agaricomycetes</taxon>
        <taxon>Agaricomycetidae</taxon>
        <taxon>Agaricales</taxon>
        <taxon>Agaricineae</taxon>
        <taxon>Agaricaceae</taxon>
        <taxon>Macrolepiota</taxon>
    </lineage>
</organism>
<evidence type="ECO:0000256" key="5">
    <source>
        <dbReference type="ARBA" id="ARBA00022603"/>
    </source>
</evidence>
<evidence type="ECO:0000256" key="4">
    <source>
        <dbReference type="ARBA" id="ARBA00022552"/>
    </source>
</evidence>
<keyword evidence="3" id="KW-0690">Ribosome biogenesis</keyword>
<accession>A0A9P5X2N6</accession>
<feature type="region of interest" description="Disordered" evidence="11">
    <location>
        <begin position="133"/>
        <end position="162"/>
    </location>
</feature>
<keyword evidence="6" id="KW-0808">Transferase</keyword>
<dbReference type="PANTHER" id="PTHR12636">
    <property type="entry name" value="NEP1/MRA1"/>
    <property type="match status" value="1"/>
</dbReference>
<proteinExistence type="inferred from homology"/>
<keyword evidence="8" id="KW-0699">rRNA-binding</keyword>
<evidence type="ECO:0000313" key="12">
    <source>
        <dbReference type="EMBL" id="KAF9443688.1"/>
    </source>
</evidence>
<keyword evidence="4" id="KW-0698">rRNA processing</keyword>
<keyword evidence="7" id="KW-0949">S-adenosyl-L-methionine</keyword>
<dbReference type="GO" id="GO:0070037">
    <property type="term" value="F:rRNA (pseudouridine) methyltransferase activity"/>
    <property type="evidence" value="ECO:0007669"/>
    <property type="project" value="InterPro"/>
</dbReference>
<dbReference type="FunFam" id="3.40.1280.10:FF:000003">
    <property type="entry name" value="Ribosomal RNA small subunit methyltransferase"/>
    <property type="match status" value="1"/>
</dbReference>
<dbReference type="SUPFAM" id="SSF75217">
    <property type="entry name" value="alpha/beta knot"/>
    <property type="match status" value="1"/>
</dbReference>
<keyword evidence="13" id="KW-1185">Reference proteome</keyword>
<reference evidence="12" key="1">
    <citation type="submission" date="2020-11" db="EMBL/GenBank/DDBJ databases">
        <authorList>
            <consortium name="DOE Joint Genome Institute"/>
            <person name="Ahrendt S."/>
            <person name="Riley R."/>
            <person name="Andreopoulos W."/>
            <person name="Labutti K."/>
            <person name="Pangilinan J."/>
            <person name="Ruiz-Duenas F.J."/>
            <person name="Barrasa J.M."/>
            <person name="Sanchez-Garcia M."/>
            <person name="Camarero S."/>
            <person name="Miyauchi S."/>
            <person name="Serrano A."/>
            <person name="Linde D."/>
            <person name="Babiker R."/>
            <person name="Drula E."/>
            <person name="Ayuso-Fernandez I."/>
            <person name="Pacheco R."/>
            <person name="Padilla G."/>
            <person name="Ferreira P."/>
            <person name="Barriuso J."/>
            <person name="Kellner H."/>
            <person name="Castanera R."/>
            <person name="Alfaro M."/>
            <person name="Ramirez L."/>
            <person name="Pisabarro A.G."/>
            <person name="Kuo A."/>
            <person name="Tritt A."/>
            <person name="Lipzen A."/>
            <person name="He G."/>
            <person name="Yan M."/>
            <person name="Ng V."/>
            <person name="Cullen D."/>
            <person name="Martin F."/>
            <person name="Rosso M.-N."/>
            <person name="Henrissat B."/>
            <person name="Hibbett D."/>
            <person name="Martinez A.T."/>
            <person name="Grigoriev I.V."/>
        </authorList>
    </citation>
    <scope>NUCLEOTIDE SEQUENCE</scope>
    <source>
        <strain evidence="12">MF-IS2</strain>
    </source>
</reference>
<dbReference type="Pfam" id="PF03587">
    <property type="entry name" value="EMG1"/>
    <property type="match status" value="1"/>
</dbReference>
<dbReference type="InterPro" id="IPR029026">
    <property type="entry name" value="tRNA_m1G_MTases_N"/>
</dbReference>
<comment type="similarity">
    <text evidence="2">Belongs to the class IV-like SAM-binding methyltransferase superfamily. RNA methyltransferase NEP1 family.</text>
</comment>
<evidence type="ECO:0000256" key="11">
    <source>
        <dbReference type="SAM" id="MobiDB-lite"/>
    </source>
</evidence>
<dbReference type="CDD" id="cd18088">
    <property type="entry name" value="Nep1-like"/>
    <property type="match status" value="1"/>
</dbReference>
<dbReference type="OrthoDB" id="269804at2759"/>
<evidence type="ECO:0000313" key="13">
    <source>
        <dbReference type="Proteomes" id="UP000807342"/>
    </source>
</evidence>
<evidence type="ECO:0000256" key="3">
    <source>
        <dbReference type="ARBA" id="ARBA00022517"/>
    </source>
</evidence>
<dbReference type="InterPro" id="IPR029028">
    <property type="entry name" value="Alpha/beta_knot_MTases"/>
</dbReference>
<evidence type="ECO:0000256" key="2">
    <source>
        <dbReference type="ARBA" id="ARBA00008115"/>
    </source>
</evidence>
<comment type="subcellular location">
    <subcellularLocation>
        <location evidence="1">Nucleus</location>
        <location evidence="1">Nucleolus</location>
    </subcellularLocation>
</comment>
<dbReference type="GO" id="GO:0019843">
    <property type="term" value="F:rRNA binding"/>
    <property type="evidence" value="ECO:0007669"/>
    <property type="project" value="UniProtKB-KW"/>
</dbReference>
<gene>
    <name evidence="12" type="ORF">P691DRAFT_808471</name>
</gene>
<keyword evidence="9" id="KW-0694">RNA-binding</keyword>
<evidence type="ECO:0000256" key="1">
    <source>
        <dbReference type="ARBA" id="ARBA00004604"/>
    </source>
</evidence>
<evidence type="ECO:0000256" key="6">
    <source>
        <dbReference type="ARBA" id="ARBA00022679"/>
    </source>
</evidence>